<comment type="caution">
    <text evidence="1">The sequence shown here is derived from an EMBL/GenBank/DDBJ whole genome shotgun (WGS) entry which is preliminary data.</text>
</comment>
<keyword evidence="2" id="KW-1185">Reference proteome</keyword>
<organism evidence="1 2">
    <name type="scientific">Tagetes erecta</name>
    <name type="common">African marigold</name>
    <dbReference type="NCBI Taxonomy" id="13708"/>
    <lineage>
        <taxon>Eukaryota</taxon>
        <taxon>Viridiplantae</taxon>
        <taxon>Streptophyta</taxon>
        <taxon>Embryophyta</taxon>
        <taxon>Tracheophyta</taxon>
        <taxon>Spermatophyta</taxon>
        <taxon>Magnoliopsida</taxon>
        <taxon>eudicotyledons</taxon>
        <taxon>Gunneridae</taxon>
        <taxon>Pentapetalae</taxon>
        <taxon>asterids</taxon>
        <taxon>campanulids</taxon>
        <taxon>Asterales</taxon>
        <taxon>Asteraceae</taxon>
        <taxon>Asteroideae</taxon>
        <taxon>Heliantheae alliance</taxon>
        <taxon>Tageteae</taxon>
        <taxon>Tagetes</taxon>
    </lineage>
</organism>
<evidence type="ECO:0000313" key="1">
    <source>
        <dbReference type="EMBL" id="KAK1424376.1"/>
    </source>
</evidence>
<sequence length="89" mass="10080">MPFLILKPRGGGRAVWRLLGCKVFNQFSNDGEILKVTNFDSMEQYYLNDSLWNLNGLLTKCANVGNQGAHQIIQQIPFLLLDMEHIIAS</sequence>
<dbReference type="Proteomes" id="UP001229421">
    <property type="component" value="Unassembled WGS sequence"/>
</dbReference>
<reference evidence="1" key="1">
    <citation type="journal article" date="2023" name="bioRxiv">
        <title>Improved chromosome-level genome assembly for marigold (Tagetes erecta).</title>
        <authorList>
            <person name="Jiang F."/>
            <person name="Yuan L."/>
            <person name="Wang S."/>
            <person name="Wang H."/>
            <person name="Xu D."/>
            <person name="Wang A."/>
            <person name="Fan W."/>
        </authorList>
    </citation>
    <scope>NUCLEOTIDE SEQUENCE</scope>
    <source>
        <strain evidence="1">WSJ</strain>
        <tissue evidence="1">Leaf</tissue>
    </source>
</reference>
<name>A0AAD8KNI5_TARER</name>
<proteinExistence type="predicted"/>
<gene>
    <name evidence="1" type="ORF">QVD17_19705</name>
</gene>
<evidence type="ECO:0000313" key="2">
    <source>
        <dbReference type="Proteomes" id="UP001229421"/>
    </source>
</evidence>
<protein>
    <submittedName>
        <fullName evidence="1">Uncharacterized protein</fullName>
    </submittedName>
</protein>
<accession>A0AAD8KNI5</accession>
<dbReference type="AlphaFoldDB" id="A0AAD8KNI5"/>
<dbReference type="EMBL" id="JAUHHV010000005">
    <property type="protein sequence ID" value="KAK1424376.1"/>
    <property type="molecule type" value="Genomic_DNA"/>
</dbReference>